<evidence type="ECO:0000313" key="5">
    <source>
        <dbReference type="Proteomes" id="UP000243688"/>
    </source>
</evidence>
<dbReference type="Proteomes" id="UP000243688">
    <property type="component" value="Unassembled WGS sequence"/>
</dbReference>
<dbReference type="AlphaFoldDB" id="A0A2A6E1B2"/>
<dbReference type="InterPro" id="IPR052048">
    <property type="entry name" value="ST_Response_Regulator"/>
</dbReference>
<evidence type="ECO:0000256" key="1">
    <source>
        <dbReference type="PROSITE-ProRule" id="PRU00169"/>
    </source>
</evidence>
<organism evidence="4 5">
    <name type="scientific">Candidatus Reconcilbacillus cellulovorans</name>
    <dbReference type="NCBI Taxonomy" id="1906605"/>
    <lineage>
        <taxon>Bacteria</taxon>
        <taxon>Bacillati</taxon>
        <taxon>Bacillota</taxon>
        <taxon>Bacilli</taxon>
        <taxon>Bacillales</taxon>
        <taxon>Paenibacillaceae</taxon>
        <taxon>Candidatus Reconcilbacillus</taxon>
    </lineage>
</organism>
<dbReference type="PROSITE" id="PS50110">
    <property type="entry name" value="RESPONSE_REGULATORY"/>
    <property type="match status" value="1"/>
</dbReference>
<accession>A0A2A6E1B2</accession>
<dbReference type="Pfam" id="PF00072">
    <property type="entry name" value="Response_reg"/>
    <property type="match status" value="1"/>
</dbReference>
<sequence length="361" mass="39854">MTTMPYRMLVVDDTKFMRKMLTDILVQAGHEVVGEADNGRQAVTLFRELKPDVIIMDITMPEMDGIEAIREIRMIDPHAVVLVCSAMSQQEQISDAMKAGANGYLMKPFKPDRVNEVIRTTAIPALEKRRQAEMKKFDNVIELPRPASAAAADSSSAEASVGVAGADGTNDDPGGVGDERNPAAYAGVLDESLTAVAESDVELDETIERREQEELELPALPELEGFGEPAVAAEPETAPEPLATLSTQTESKTESSEQIPATENKIINLFRRNEKLKQFTSSYMCQWQEEWKGNTVHYRAICTESENELIIQMSIGDSQQTISLPIDTFRQLNTWLEKSLALSQSLSISSSRESLGRKIDS</sequence>
<gene>
    <name evidence="4" type="ORF">BLM47_06350</name>
</gene>
<dbReference type="InterPro" id="IPR011006">
    <property type="entry name" value="CheY-like_superfamily"/>
</dbReference>
<dbReference type="CDD" id="cd17542">
    <property type="entry name" value="REC_CheY"/>
    <property type="match status" value="1"/>
</dbReference>
<evidence type="ECO:0000256" key="2">
    <source>
        <dbReference type="SAM" id="MobiDB-lite"/>
    </source>
</evidence>
<dbReference type="Gene3D" id="3.40.50.2300">
    <property type="match status" value="1"/>
</dbReference>
<dbReference type="PANTHER" id="PTHR43228">
    <property type="entry name" value="TWO-COMPONENT RESPONSE REGULATOR"/>
    <property type="match status" value="1"/>
</dbReference>
<feature type="modified residue" description="4-aspartylphosphate" evidence="1">
    <location>
        <position position="57"/>
    </location>
</feature>
<reference evidence="4 5" key="1">
    <citation type="submission" date="2016-12" db="EMBL/GenBank/DDBJ databases">
        <title>Candidatus Reconcilibacillus cellulovorans genome.</title>
        <authorList>
            <person name="Kolinko S."/>
            <person name="Wu Y.-W."/>
            <person name="Tachea F."/>
            <person name="Denzel E."/>
            <person name="Hiras J."/>
            <person name="Baecker N."/>
            <person name="Chan L.J."/>
            <person name="Eichorst S.A."/>
            <person name="Frey D."/>
            <person name="Adams P.D."/>
            <person name="Pray T."/>
            <person name="Tanjore D."/>
            <person name="Petzold C.J."/>
            <person name="Gladden J.M."/>
            <person name="Simmons B.A."/>
            <person name="Singer S.W."/>
        </authorList>
    </citation>
    <scope>NUCLEOTIDE SEQUENCE [LARGE SCALE GENOMIC DNA]</scope>
    <source>
        <strain evidence="4">JTherm</strain>
    </source>
</reference>
<comment type="caution">
    <text evidence="4">The sequence shown here is derived from an EMBL/GenBank/DDBJ whole genome shotgun (WGS) entry which is preliminary data.</text>
</comment>
<feature type="compositionally biased region" description="Low complexity" evidence="2">
    <location>
        <begin position="149"/>
        <end position="167"/>
    </location>
</feature>
<dbReference type="EMBL" id="MOXJ01000012">
    <property type="protein sequence ID" value="PDO10596.1"/>
    <property type="molecule type" value="Genomic_DNA"/>
</dbReference>
<feature type="region of interest" description="Disordered" evidence="2">
    <location>
        <begin position="149"/>
        <end position="178"/>
    </location>
</feature>
<dbReference type="SUPFAM" id="SSF52172">
    <property type="entry name" value="CheY-like"/>
    <property type="match status" value="1"/>
</dbReference>
<dbReference type="GO" id="GO:0000160">
    <property type="term" value="P:phosphorelay signal transduction system"/>
    <property type="evidence" value="ECO:0007669"/>
    <property type="project" value="InterPro"/>
</dbReference>
<dbReference type="PANTHER" id="PTHR43228:SF1">
    <property type="entry name" value="TWO-COMPONENT RESPONSE REGULATOR ARR22"/>
    <property type="match status" value="1"/>
</dbReference>
<dbReference type="SMART" id="SM00448">
    <property type="entry name" value="REC"/>
    <property type="match status" value="1"/>
</dbReference>
<feature type="domain" description="Response regulatory" evidence="3">
    <location>
        <begin position="7"/>
        <end position="122"/>
    </location>
</feature>
<dbReference type="InterPro" id="IPR001789">
    <property type="entry name" value="Sig_transdc_resp-reg_receiver"/>
</dbReference>
<name>A0A2A6E1B2_9BACL</name>
<protein>
    <recommendedName>
        <fullName evidence="3">Response regulatory domain-containing protein</fullName>
    </recommendedName>
</protein>
<proteinExistence type="predicted"/>
<evidence type="ECO:0000313" key="4">
    <source>
        <dbReference type="EMBL" id="PDO10596.1"/>
    </source>
</evidence>
<evidence type="ECO:0000259" key="3">
    <source>
        <dbReference type="PROSITE" id="PS50110"/>
    </source>
</evidence>
<keyword evidence="1" id="KW-0597">Phosphoprotein</keyword>